<dbReference type="STRING" id="1450648.CLORY_27500"/>
<keyword evidence="4" id="KW-1185">Reference proteome</keyword>
<dbReference type="OrthoDB" id="9766545at2"/>
<dbReference type="EMBL" id="MZGV01000030">
    <property type="protein sequence ID" value="OPJ60574.1"/>
    <property type="molecule type" value="Genomic_DNA"/>
</dbReference>
<evidence type="ECO:0000313" key="4">
    <source>
        <dbReference type="Proteomes" id="UP000190080"/>
    </source>
</evidence>
<dbReference type="GO" id="GO:0003677">
    <property type="term" value="F:DNA binding"/>
    <property type="evidence" value="ECO:0007669"/>
    <property type="project" value="InterPro"/>
</dbReference>
<evidence type="ECO:0000256" key="1">
    <source>
        <dbReference type="ARBA" id="ARBA00023172"/>
    </source>
</evidence>
<dbReference type="RefSeq" id="WP_079425416.1">
    <property type="nucleotide sequence ID" value="NZ_MZGV01000030.1"/>
</dbReference>
<dbReference type="Gene3D" id="1.10.443.10">
    <property type="entry name" value="Intergrase catalytic core"/>
    <property type="match status" value="1"/>
</dbReference>
<dbReference type="PANTHER" id="PTHR30349:SF64">
    <property type="entry name" value="PROPHAGE INTEGRASE INTD-RELATED"/>
    <property type="match status" value="1"/>
</dbReference>
<feature type="domain" description="Tyr recombinase" evidence="2">
    <location>
        <begin position="102"/>
        <end position="302"/>
    </location>
</feature>
<dbReference type="GO" id="GO:0015074">
    <property type="term" value="P:DNA integration"/>
    <property type="evidence" value="ECO:0007669"/>
    <property type="project" value="InterPro"/>
</dbReference>
<organism evidence="3 4">
    <name type="scientific">Clostridium oryzae</name>
    <dbReference type="NCBI Taxonomy" id="1450648"/>
    <lineage>
        <taxon>Bacteria</taxon>
        <taxon>Bacillati</taxon>
        <taxon>Bacillota</taxon>
        <taxon>Clostridia</taxon>
        <taxon>Eubacteriales</taxon>
        <taxon>Clostridiaceae</taxon>
        <taxon>Clostridium</taxon>
    </lineage>
</organism>
<dbReference type="Pfam" id="PF00589">
    <property type="entry name" value="Phage_integrase"/>
    <property type="match status" value="1"/>
</dbReference>
<dbReference type="SUPFAM" id="SSF56349">
    <property type="entry name" value="DNA breaking-rejoining enzymes"/>
    <property type="match status" value="1"/>
</dbReference>
<dbReference type="InterPro" id="IPR002104">
    <property type="entry name" value="Integrase_catalytic"/>
</dbReference>
<dbReference type="PROSITE" id="PS51898">
    <property type="entry name" value="TYR_RECOMBINASE"/>
    <property type="match status" value="1"/>
</dbReference>
<proteinExistence type="predicted"/>
<dbReference type="GO" id="GO:0006310">
    <property type="term" value="P:DNA recombination"/>
    <property type="evidence" value="ECO:0007669"/>
    <property type="project" value="UniProtKB-KW"/>
</dbReference>
<evidence type="ECO:0000313" key="3">
    <source>
        <dbReference type="EMBL" id="OPJ60574.1"/>
    </source>
</evidence>
<keyword evidence="1" id="KW-0233">DNA recombination</keyword>
<comment type="caution">
    <text evidence="3">The sequence shown here is derived from an EMBL/GenBank/DDBJ whole genome shotgun (WGS) entry which is preliminary data.</text>
</comment>
<dbReference type="AlphaFoldDB" id="A0A1V4IL66"/>
<dbReference type="Proteomes" id="UP000190080">
    <property type="component" value="Unassembled WGS sequence"/>
</dbReference>
<dbReference type="InterPro" id="IPR050090">
    <property type="entry name" value="Tyrosine_recombinase_XerCD"/>
</dbReference>
<sequence length="315" mass="36851">MNENRILLQLNSYIDYKHSLGFKLQQEESVLRNFVKFTLIKNYDGPITKEIVFSWISSGNQSDKTMGRKLEVIRPFSRYVTVFDNEAELICGQVYKNVRDRPVPYIYSEDEIVQLMDNCNKLYSPDGIRAKTTAVVIGLLWSTGLRPSEPINLTIDDIDLNNNVLHVRETKFSKERYVPFDYSVAKKLSEYKSWIEQKLGVLRLDRPFFYTTNGKPLTKRSLAYAFKLIRDCLDANPIGYPYVRLYDFRHTMACNTIRHWMEQGIDINANLYILSTYMGHVKPEDTYWYLSATLETLELSCTKYEEMFGGNSYEI</sequence>
<dbReference type="InterPro" id="IPR013762">
    <property type="entry name" value="Integrase-like_cat_sf"/>
</dbReference>
<dbReference type="InterPro" id="IPR011010">
    <property type="entry name" value="DNA_brk_join_enz"/>
</dbReference>
<name>A0A1V4IL66_9CLOT</name>
<gene>
    <name evidence="3" type="primary">xerC_3</name>
    <name evidence="3" type="ORF">CLORY_27500</name>
</gene>
<accession>A0A1V4IL66</accession>
<dbReference type="PANTHER" id="PTHR30349">
    <property type="entry name" value="PHAGE INTEGRASE-RELATED"/>
    <property type="match status" value="1"/>
</dbReference>
<protein>
    <submittedName>
        <fullName evidence="3">Tyrosine recombinase XerC</fullName>
    </submittedName>
</protein>
<reference evidence="3 4" key="1">
    <citation type="submission" date="2017-03" db="EMBL/GenBank/DDBJ databases">
        <title>Genome sequence of Clostridium oryzae DSM 28571.</title>
        <authorList>
            <person name="Poehlein A."/>
            <person name="Daniel R."/>
        </authorList>
    </citation>
    <scope>NUCLEOTIDE SEQUENCE [LARGE SCALE GENOMIC DNA]</scope>
    <source>
        <strain evidence="3 4">DSM 28571</strain>
    </source>
</reference>
<evidence type="ECO:0000259" key="2">
    <source>
        <dbReference type="PROSITE" id="PS51898"/>
    </source>
</evidence>